<feature type="transmembrane region" description="Helical" evidence="6">
    <location>
        <begin position="45"/>
        <end position="62"/>
    </location>
</feature>
<keyword evidence="5 6" id="KW-0472">Membrane</keyword>
<evidence type="ECO:0000256" key="3">
    <source>
        <dbReference type="ARBA" id="ARBA00022692"/>
    </source>
</evidence>
<sequence>MSKYQGLKKEKERTLRAAWMISASAPLVTGFAFYQSGSVSVLADFFRRTLELMVLFSNWLIYKKILKSEEGVKEIDTKKLEGYAARGVMGVMAISFFVIFLNALRQLQDPQPLGEIWAAMIIGILGILVNGSFWWKNRALAKKEASSIFYAQWKLYRAKALMDVTLIIILSSSRIFEAYPLSLYFDPVGSIIMSFFLLYSSYSIWLNKIKKNIRGLSE</sequence>
<evidence type="ECO:0000256" key="1">
    <source>
        <dbReference type="ARBA" id="ARBA00004141"/>
    </source>
</evidence>
<keyword evidence="3 6" id="KW-0812">Transmembrane</keyword>
<keyword evidence="4 6" id="KW-1133">Transmembrane helix</keyword>
<reference evidence="8 9" key="1">
    <citation type="submission" date="2019-04" db="EMBL/GenBank/DDBJ databases">
        <title>Isachenkonia alkalipeptolytica gen. nov. sp. nov. a new anaerobic, alkiliphilic organothrophic bacterium capable to reduce synthesized ferrihydrite isolated from a soda lake.</title>
        <authorList>
            <person name="Toshchakov S.V."/>
            <person name="Zavarzina D.G."/>
            <person name="Zhilina T.N."/>
            <person name="Kostrikina N.A."/>
            <person name="Kublanov I.V."/>
        </authorList>
    </citation>
    <scope>NUCLEOTIDE SEQUENCE [LARGE SCALE GENOMIC DNA]</scope>
    <source>
        <strain evidence="8 9">Z-1701</strain>
    </source>
</reference>
<comment type="subcellular location">
    <subcellularLocation>
        <location evidence="1">Membrane</location>
        <topology evidence="1">Multi-pass membrane protein</topology>
    </subcellularLocation>
</comment>
<evidence type="ECO:0000256" key="2">
    <source>
        <dbReference type="ARBA" id="ARBA00022448"/>
    </source>
</evidence>
<protein>
    <recommendedName>
        <fullName evidence="7">Cation efflux protein transmembrane domain-containing protein</fullName>
    </recommendedName>
</protein>
<feature type="transmembrane region" description="Helical" evidence="6">
    <location>
        <begin position="188"/>
        <end position="206"/>
    </location>
</feature>
<feature type="transmembrane region" description="Helical" evidence="6">
    <location>
        <begin position="83"/>
        <end position="104"/>
    </location>
</feature>
<dbReference type="Pfam" id="PF01545">
    <property type="entry name" value="Cation_efflux"/>
    <property type="match status" value="1"/>
</dbReference>
<dbReference type="PANTHER" id="PTHR43840:SF15">
    <property type="entry name" value="MITOCHONDRIAL METAL TRANSPORTER 1-RELATED"/>
    <property type="match status" value="1"/>
</dbReference>
<dbReference type="Proteomes" id="UP000449710">
    <property type="component" value="Unassembled WGS sequence"/>
</dbReference>
<feature type="transmembrane region" description="Helical" evidence="6">
    <location>
        <begin position="116"/>
        <end position="135"/>
    </location>
</feature>
<evidence type="ECO:0000259" key="7">
    <source>
        <dbReference type="Pfam" id="PF01545"/>
    </source>
</evidence>
<dbReference type="EMBL" id="SUMG01000010">
    <property type="protein sequence ID" value="NBG88713.1"/>
    <property type="molecule type" value="Genomic_DNA"/>
</dbReference>
<evidence type="ECO:0000256" key="6">
    <source>
        <dbReference type="SAM" id="Phobius"/>
    </source>
</evidence>
<dbReference type="GO" id="GO:0016020">
    <property type="term" value="C:membrane"/>
    <property type="evidence" value="ECO:0007669"/>
    <property type="project" value="UniProtKB-SubCell"/>
</dbReference>
<dbReference type="GO" id="GO:0008324">
    <property type="term" value="F:monoatomic cation transmembrane transporter activity"/>
    <property type="evidence" value="ECO:0007669"/>
    <property type="project" value="InterPro"/>
</dbReference>
<dbReference type="InterPro" id="IPR058533">
    <property type="entry name" value="Cation_efflux_TM"/>
</dbReference>
<gene>
    <name evidence="8" type="ORF">ISALK_09390</name>
</gene>
<accession>A0AA43XKV3</accession>
<dbReference type="AlphaFoldDB" id="A0AA43XKV3"/>
<evidence type="ECO:0000313" key="9">
    <source>
        <dbReference type="Proteomes" id="UP000449710"/>
    </source>
</evidence>
<name>A0AA43XKV3_9CLOT</name>
<keyword evidence="9" id="KW-1185">Reference proteome</keyword>
<dbReference type="Gene3D" id="1.20.1510.10">
    <property type="entry name" value="Cation efflux protein transmembrane domain"/>
    <property type="match status" value="1"/>
</dbReference>
<keyword evidence="2" id="KW-0813">Transport</keyword>
<dbReference type="RefSeq" id="WP_160721601.1">
    <property type="nucleotide sequence ID" value="NZ_SUMG01000010.1"/>
</dbReference>
<proteinExistence type="predicted"/>
<feature type="domain" description="Cation efflux protein transmembrane" evidence="7">
    <location>
        <begin position="27"/>
        <end position="205"/>
    </location>
</feature>
<organism evidence="8 9">
    <name type="scientific">Isachenkonia alkalipeptolytica</name>
    <dbReference type="NCBI Taxonomy" id="2565777"/>
    <lineage>
        <taxon>Bacteria</taxon>
        <taxon>Bacillati</taxon>
        <taxon>Bacillota</taxon>
        <taxon>Clostridia</taxon>
        <taxon>Eubacteriales</taxon>
        <taxon>Clostridiaceae</taxon>
        <taxon>Isachenkonia</taxon>
    </lineage>
</organism>
<feature type="transmembrane region" description="Helical" evidence="6">
    <location>
        <begin position="156"/>
        <end position="176"/>
    </location>
</feature>
<dbReference type="InterPro" id="IPR050291">
    <property type="entry name" value="CDF_Transporter"/>
</dbReference>
<dbReference type="SUPFAM" id="SSF161111">
    <property type="entry name" value="Cation efflux protein transmembrane domain-like"/>
    <property type="match status" value="1"/>
</dbReference>
<evidence type="ECO:0000256" key="5">
    <source>
        <dbReference type="ARBA" id="ARBA00023136"/>
    </source>
</evidence>
<evidence type="ECO:0000313" key="8">
    <source>
        <dbReference type="EMBL" id="NBG88713.1"/>
    </source>
</evidence>
<dbReference type="InterPro" id="IPR027469">
    <property type="entry name" value="Cation_efflux_TMD_sf"/>
</dbReference>
<evidence type="ECO:0000256" key="4">
    <source>
        <dbReference type="ARBA" id="ARBA00022989"/>
    </source>
</evidence>
<comment type="caution">
    <text evidence="8">The sequence shown here is derived from an EMBL/GenBank/DDBJ whole genome shotgun (WGS) entry which is preliminary data.</text>
</comment>
<feature type="transmembrane region" description="Helical" evidence="6">
    <location>
        <begin position="15"/>
        <end position="33"/>
    </location>
</feature>
<dbReference type="PANTHER" id="PTHR43840">
    <property type="entry name" value="MITOCHONDRIAL METAL TRANSPORTER 1-RELATED"/>
    <property type="match status" value="1"/>
</dbReference>